<dbReference type="EMBL" id="JAPDNT010000030">
    <property type="protein sequence ID" value="MCW3477109.1"/>
    <property type="molecule type" value="Genomic_DNA"/>
</dbReference>
<sequence length="45" mass="5119">MTHANADRHTRRQVRFGRGPAAFRPPHGMVRTVYGILRAEEAEDS</sequence>
<accession>A0AA42CFW8</accession>
<organism evidence="2 3">
    <name type="scientific">Limobrevibacterium gyesilva</name>
    <dbReference type="NCBI Taxonomy" id="2991712"/>
    <lineage>
        <taxon>Bacteria</taxon>
        <taxon>Pseudomonadati</taxon>
        <taxon>Pseudomonadota</taxon>
        <taxon>Alphaproteobacteria</taxon>
        <taxon>Acetobacterales</taxon>
        <taxon>Acetobacteraceae</taxon>
        <taxon>Limobrevibacterium</taxon>
    </lineage>
</organism>
<dbReference type="AlphaFoldDB" id="A0AA42CFW8"/>
<feature type="region of interest" description="Disordered" evidence="1">
    <location>
        <begin position="1"/>
        <end position="27"/>
    </location>
</feature>
<keyword evidence="3" id="KW-1185">Reference proteome</keyword>
<reference evidence="2" key="2">
    <citation type="submission" date="2022-10" db="EMBL/GenBank/DDBJ databases">
        <authorList>
            <person name="Trinh H.N."/>
        </authorList>
    </citation>
    <scope>NUCLEOTIDE SEQUENCE</scope>
    <source>
        <strain evidence="2">RN2-1</strain>
    </source>
</reference>
<evidence type="ECO:0000256" key="1">
    <source>
        <dbReference type="SAM" id="MobiDB-lite"/>
    </source>
</evidence>
<proteinExistence type="predicted"/>
<evidence type="ECO:0000313" key="3">
    <source>
        <dbReference type="Proteomes" id="UP001165679"/>
    </source>
</evidence>
<evidence type="ECO:0000313" key="2">
    <source>
        <dbReference type="EMBL" id="MCW3477109.1"/>
    </source>
</evidence>
<protein>
    <submittedName>
        <fullName evidence="2">Uncharacterized protein</fullName>
    </submittedName>
</protein>
<name>A0AA42CFW8_9PROT</name>
<reference evidence="2" key="1">
    <citation type="submission" date="2022-09" db="EMBL/GenBank/DDBJ databases">
        <title>Rhodovastum sp. nov. RN2-1 isolated from soil in Seongnam, South Korea.</title>
        <authorList>
            <person name="Le N.T."/>
        </authorList>
    </citation>
    <scope>NUCLEOTIDE SEQUENCE</scope>
    <source>
        <strain evidence="2">RN2-1</strain>
    </source>
</reference>
<dbReference type="RefSeq" id="WP_264716033.1">
    <property type="nucleotide sequence ID" value="NZ_JAPDNT010000030.1"/>
</dbReference>
<dbReference type="Proteomes" id="UP001165679">
    <property type="component" value="Unassembled WGS sequence"/>
</dbReference>
<comment type="caution">
    <text evidence="2">The sequence shown here is derived from an EMBL/GenBank/DDBJ whole genome shotgun (WGS) entry which is preliminary data.</text>
</comment>
<gene>
    <name evidence="2" type="ORF">OL599_21290</name>
</gene>